<dbReference type="InterPro" id="IPR001927">
    <property type="entry name" value="Na/Gal_symport"/>
</dbReference>
<dbReference type="GO" id="GO:0006814">
    <property type="term" value="P:sodium ion transport"/>
    <property type="evidence" value="ECO:0007669"/>
    <property type="project" value="InterPro"/>
</dbReference>
<organism evidence="3 4">
    <name type="scientific">Paramuribaculum intestinale</name>
    <dbReference type="NCBI Taxonomy" id="2094151"/>
    <lineage>
        <taxon>Bacteria</taxon>
        <taxon>Pseudomonadati</taxon>
        <taxon>Bacteroidota</taxon>
        <taxon>Bacteroidia</taxon>
        <taxon>Bacteroidales</taxon>
        <taxon>Muribaculaceae</taxon>
        <taxon>Paramuribaculum</taxon>
    </lineage>
</organism>
<dbReference type="SUPFAM" id="SSF103473">
    <property type="entry name" value="MFS general substrate transporter"/>
    <property type="match status" value="1"/>
</dbReference>
<dbReference type="GeneID" id="93425636"/>
<dbReference type="NCBIfam" id="TIGR00792">
    <property type="entry name" value="gph"/>
    <property type="match status" value="1"/>
</dbReference>
<dbReference type="CDD" id="cd17332">
    <property type="entry name" value="MFS_MelB_like"/>
    <property type="match status" value="1"/>
</dbReference>
<dbReference type="InterPro" id="IPR039672">
    <property type="entry name" value="MFS_2"/>
</dbReference>
<feature type="transmembrane region" description="Helical" evidence="2">
    <location>
        <begin position="78"/>
        <end position="95"/>
    </location>
</feature>
<dbReference type="InterPro" id="IPR036259">
    <property type="entry name" value="MFS_trans_sf"/>
</dbReference>
<evidence type="ECO:0000313" key="4">
    <source>
        <dbReference type="Proteomes" id="UP000244925"/>
    </source>
</evidence>
<dbReference type="EMBL" id="PUBV01000015">
    <property type="protein sequence ID" value="PWB07181.1"/>
    <property type="molecule type" value="Genomic_DNA"/>
</dbReference>
<evidence type="ECO:0000256" key="1">
    <source>
        <dbReference type="ARBA" id="ARBA00009617"/>
    </source>
</evidence>
<dbReference type="Gene3D" id="1.20.1250.20">
    <property type="entry name" value="MFS general substrate transporter like domains"/>
    <property type="match status" value="2"/>
</dbReference>
<proteinExistence type="inferred from homology"/>
<dbReference type="GO" id="GO:0008643">
    <property type="term" value="P:carbohydrate transport"/>
    <property type="evidence" value="ECO:0007669"/>
    <property type="project" value="InterPro"/>
</dbReference>
<dbReference type="AlphaFoldDB" id="A0A2V1ITM6"/>
<reference evidence="4" key="1">
    <citation type="submission" date="2018-02" db="EMBL/GenBank/DDBJ databases">
        <authorList>
            <person name="Clavel T."/>
            <person name="Strowig T."/>
        </authorList>
    </citation>
    <scope>NUCLEOTIDE SEQUENCE [LARGE SCALE GENOMIC DNA]</scope>
    <source>
        <strain evidence="4">DSM 100764</strain>
    </source>
</reference>
<dbReference type="RefSeq" id="WP_107036230.1">
    <property type="nucleotide sequence ID" value="NZ_CAONGC010000010.1"/>
</dbReference>
<name>A0A2V1ITM6_9BACT</name>
<feature type="transmembrane region" description="Helical" evidence="2">
    <location>
        <begin position="419"/>
        <end position="440"/>
    </location>
</feature>
<comment type="caution">
    <text evidence="3">The sequence shown here is derived from an EMBL/GenBank/DDBJ whole genome shotgun (WGS) entry which is preliminary data.</text>
</comment>
<evidence type="ECO:0000256" key="2">
    <source>
        <dbReference type="SAM" id="Phobius"/>
    </source>
</evidence>
<gene>
    <name evidence="3" type="ORF">C5O25_08070</name>
</gene>
<keyword evidence="2" id="KW-0812">Transmembrane</keyword>
<feature type="transmembrane region" description="Helical" evidence="2">
    <location>
        <begin position="375"/>
        <end position="399"/>
    </location>
</feature>
<feature type="transmembrane region" description="Helical" evidence="2">
    <location>
        <begin position="20"/>
        <end position="41"/>
    </location>
</feature>
<feature type="transmembrane region" description="Helical" evidence="2">
    <location>
        <begin position="330"/>
        <end position="354"/>
    </location>
</feature>
<dbReference type="GO" id="GO:0015293">
    <property type="term" value="F:symporter activity"/>
    <property type="evidence" value="ECO:0007669"/>
    <property type="project" value="InterPro"/>
</dbReference>
<feature type="transmembrane region" description="Helical" evidence="2">
    <location>
        <begin position="308"/>
        <end position="324"/>
    </location>
</feature>
<feature type="transmembrane region" description="Helical" evidence="2">
    <location>
        <begin position="149"/>
        <end position="165"/>
    </location>
</feature>
<keyword evidence="2" id="KW-1133">Transmembrane helix</keyword>
<feature type="transmembrane region" description="Helical" evidence="2">
    <location>
        <begin position="185"/>
        <end position="212"/>
    </location>
</feature>
<feature type="transmembrane region" description="Helical" evidence="2">
    <location>
        <begin position="107"/>
        <end position="128"/>
    </location>
</feature>
<comment type="similarity">
    <text evidence="1">Belongs to the sodium:galactoside symporter (TC 2.A.2) family.</text>
</comment>
<keyword evidence="2" id="KW-0472">Membrane</keyword>
<dbReference type="Pfam" id="PF13347">
    <property type="entry name" value="MFS_2"/>
    <property type="match status" value="1"/>
</dbReference>
<protein>
    <submittedName>
        <fullName evidence="3">MFS transporter</fullName>
    </submittedName>
</protein>
<dbReference type="PANTHER" id="PTHR11328:SF24">
    <property type="entry name" value="MAJOR FACILITATOR SUPERFAMILY (MFS) PROFILE DOMAIN-CONTAINING PROTEIN"/>
    <property type="match status" value="1"/>
</dbReference>
<dbReference type="GO" id="GO:0005886">
    <property type="term" value="C:plasma membrane"/>
    <property type="evidence" value="ECO:0007669"/>
    <property type="project" value="TreeGrafter"/>
</dbReference>
<dbReference type="Proteomes" id="UP000244925">
    <property type="component" value="Unassembled WGS sequence"/>
</dbReference>
<keyword evidence="4" id="KW-1185">Reference proteome</keyword>
<feature type="transmembrane region" description="Helical" evidence="2">
    <location>
        <begin position="233"/>
        <end position="258"/>
    </location>
</feature>
<accession>A0A2V1ITM6</accession>
<dbReference type="PANTHER" id="PTHR11328">
    <property type="entry name" value="MAJOR FACILITATOR SUPERFAMILY DOMAIN-CONTAINING PROTEIN"/>
    <property type="match status" value="1"/>
</dbReference>
<sequence>MARLSEKIGYGFGDMASSMFWKIFSFFLPFFYSNIFGLSLIDAGMLMLVTRVWDAVSDPMMGVICDRTHTRWGKYRPYLLWVALPFALCGVMLFMTPDTGYGFKLFWAYFTYILMMTCYTAINVPYGAMLDVVTTSSQEKTVFSSYRMFFSYAGSFMALLAWEPLCGLFNGTGAGTPLESCSPRAWTLAMTVIGGACCLLFLLCFAMTREVVDSRSKASVGKDFRTLMTNRPWWIMNGVAIFNNFYNIIRGSAVAYLFANIIGGSHDVKILTFALTAGVFLCIGELVNMVSVPLAVPLSMKWGKKSTFMSALLVIIVTSVAFWFCPATTGGIWAMVGLQVAFAVALGVVSPLVWSMYADVANYSELVNGSASTGLIFSSASMAQKFGSAFGGAAVMWLLSGFGYDTAPGAVQPQLALDGIMAMMSFIPAGLACVAFVLLWRYPLTSARMEHIMSELKALRMAPADGPRKDNMEDFADLP</sequence>
<feature type="transmembrane region" description="Helical" evidence="2">
    <location>
        <begin position="270"/>
        <end position="296"/>
    </location>
</feature>
<evidence type="ECO:0000313" key="3">
    <source>
        <dbReference type="EMBL" id="PWB07181.1"/>
    </source>
</evidence>